<dbReference type="EMBL" id="JPGY02000001">
    <property type="protein sequence ID" value="KRU14199.1"/>
    <property type="molecule type" value="Genomic_DNA"/>
</dbReference>
<dbReference type="GO" id="GO:0000155">
    <property type="term" value="F:phosphorelay sensor kinase activity"/>
    <property type="evidence" value="ECO:0007669"/>
    <property type="project" value="InterPro"/>
</dbReference>
<dbReference type="EC" id="2.7.13.3" evidence="3"/>
<keyword evidence="5" id="KW-0597">Phosphoprotein</keyword>
<dbReference type="Gene3D" id="6.10.340.10">
    <property type="match status" value="1"/>
</dbReference>
<dbReference type="KEGG" id="cpae:CPAST_c37490"/>
<evidence type="ECO:0000259" key="15">
    <source>
        <dbReference type="PROSITE" id="PS50109"/>
    </source>
</evidence>
<evidence type="ECO:0000256" key="5">
    <source>
        <dbReference type="ARBA" id="ARBA00022553"/>
    </source>
</evidence>
<evidence type="ECO:0000256" key="10">
    <source>
        <dbReference type="ARBA" id="ARBA00022840"/>
    </source>
</evidence>
<dbReference type="InterPro" id="IPR003661">
    <property type="entry name" value="HisK_dim/P_dom"/>
</dbReference>
<evidence type="ECO:0000256" key="11">
    <source>
        <dbReference type="ARBA" id="ARBA00022989"/>
    </source>
</evidence>
<dbReference type="SUPFAM" id="SSF47384">
    <property type="entry name" value="Homodimeric domain of signal transducing histidine kinase"/>
    <property type="match status" value="1"/>
</dbReference>
<dbReference type="GO" id="GO:0005886">
    <property type="term" value="C:plasma membrane"/>
    <property type="evidence" value="ECO:0007669"/>
    <property type="project" value="UniProtKB-SubCell"/>
</dbReference>
<evidence type="ECO:0000259" key="16">
    <source>
        <dbReference type="PROSITE" id="PS50885"/>
    </source>
</evidence>
<evidence type="ECO:0000256" key="3">
    <source>
        <dbReference type="ARBA" id="ARBA00012438"/>
    </source>
</evidence>
<reference evidence="17 20" key="1">
    <citation type="journal article" date="2015" name="Genome Announc.">
        <title>Complete Genome Sequence of the Nitrogen-Fixing and Solvent-Producing Clostridium pasteurianum DSM 525.</title>
        <authorList>
            <person name="Poehlein A."/>
            <person name="Grosse-Honebrink A."/>
            <person name="Zhang Y."/>
            <person name="Minton N.P."/>
            <person name="Daniel R."/>
        </authorList>
    </citation>
    <scope>NUCLEOTIDE SEQUENCE [LARGE SCALE GENOMIC DNA]</scope>
    <source>
        <strain evidence="17">DSM 525</strain>
        <strain evidence="20">DSM 525 / ATCC 6013</strain>
    </source>
</reference>
<keyword evidence="20" id="KW-1185">Reference proteome</keyword>
<dbReference type="AlphaFoldDB" id="A0A0H3JAR9"/>
<dbReference type="Proteomes" id="UP000030905">
    <property type="component" value="Chromosome"/>
</dbReference>
<dbReference type="KEGG" id="cpat:CLPA_c37490"/>
<organism evidence="17 20">
    <name type="scientific">Clostridium pasteurianum DSM 525 = ATCC 6013</name>
    <dbReference type="NCBI Taxonomy" id="1262449"/>
    <lineage>
        <taxon>Bacteria</taxon>
        <taxon>Bacillati</taxon>
        <taxon>Bacillota</taxon>
        <taxon>Clostridia</taxon>
        <taxon>Eubacteriales</taxon>
        <taxon>Clostridiaceae</taxon>
        <taxon>Clostridium</taxon>
    </lineage>
</organism>
<dbReference type="PROSITE" id="PS50885">
    <property type="entry name" value="HAMP"/>
    <property type="match status" value="1"/>
</dbReference>
<evidence type="ECO:0000256" key="14">
    <source>
        <dbReference type="SAM" id="Phobius"/>
    </source>
</evidence>
<dbReference type="SUPFAM" id="SSF55874">
    <property type="entry name" value="ATPase domain of HSP90 chaperone/DNA topoisomerase II/histidine kinase"/>
    <property type="match status" value="1"/>
</dbReference>
<dbReference type="PATRIC" id="fig|1262449.3.peg.3725"/>
<dbReference type="PANTHER" id="PTHR45528:SF1">
    <property type="entry name" value="SENSOR HISTIDINE KINASE CPXA"/>
    <property type="match status" value="1"/>
</dbReference>
<comment type="subcellular location">
    <subcellularLocation>
        <location evidence="2">Cell membrane</location>
        <topology evidence="2">Multi-pass membrane protein</topology>
    </subcellularLocation>
</comment>
<dbReference type="InterPro" id="IPR005467">
    <property type="entry name" value="His_kinase_dom"/>
</dbReference>
<dbReference type="GeneID" id="93075843"/>
<evidence type="ECO:0000256" key="9">
    <source>
        <dbReference type="ARBA" id="ARBA00022777"/>
    </source>
</evidence>
<evidence type="ECO:0000256" key="6">
    <source>
        <dbReference type="ARBA" id="ARBA00022679"/>
    </source>
</evidence>
<feature type="transmembrane region" description="Helical" evidence="14">
    <location>
        <begin position="171"/>
        <end position="193"/>
    </location>
</feature>
<dbReference type="InterPro" id="IPR036097">
    <property type="entry name" value="HisK_dim/P_sf"/>
</dbReference>
<comment type="catalytic activity">
    <reaction evidence="1">
        <text>ATP + protein L-histidine = ADP + protein N-phospho-L-histidine.</text>
        <dbReference type="EC" id="2.7.13.3"/>
    </reaction>
</comment>
<dbReference type="Pfam" id="PF00672">
    <property type="entry name" value="HAMP"/>
    <property type="match status" value="1"/>
</dbReference>
<keyword evidence="11 14" id="KW-1133">Transmembrane helix</keyword>
<evidence type="ECO:0000313" key="18">
    <source>
        <dbReference type="EMBL" id="KRU14199.1"/>
    </source>
</evidence>
<dbReference type="SMART" id="SM00304">
    <property type="entry name" value="HAMP"/>
    <property type="match status" value="1"/>
</dbReference>
<dbReference type="SUPFAM" id="SSF158472">
    <property type="entry name" value="HAMP domain-like"/>
    <property type="match status" value="1"/>
</dbReference>
<dbReference type="InterPro" id="IPR003594">
    <property type="entry name" value="HATPase_dom"/>
</dbReference>
<dbReference type="Gene3D" id="1.10.287.130">
    <property type="match status" value="1"/>
</dbReference>
<dbReference type="RefSeq" id="WP_004455572.1">
    <property type="nucleotide sequence ID" value="NZ_ANZB01000017.1"/>
</dbReference>
<evidence type="ECO:0000256" key="12">
    <source>
        <dbReference type="ARBA" id="ARBA00023012"/>
    </source>
</evidence>
<evidence type="ECO:0000313" key="19">
    <source>
        <dbReference type="Proteomes" id="UP000028042"/>
    </source>
</evidence>
<keyword evidence="13 14" id="KW-0472">Membrane</keyword>
<dbReference type="PROSITE" id="PS50109">
    <property type="entry name" value="HIS_KIN"/>
    <property type="match status" value="1"/>
</dbReference>
<dbReference type="InterPro" id="IPR003660">
    <property type="entry name" value="HAMP_dom"/>
</dbReference>
<evidence type="ECO:0000256" key="4">
    <source>
        <dbReference type="ARBA" id="ARBA00022475"/>
    </source>
</evidence>
<reference evidence="18" key="2">
    <citation type="submission" date="2015-10" db="EMBL/GenBank/DDBJ databases">
        <title>Improved Draft Genome Sequence of Clostridium pasteurianum Strain ATCC 6013 (DSM 525) Using a Hybrid Next-Generation Sequencing Approach.</title>
        <authorList>
            <person name="Pyne M.E."/>
            <person name="Utturkar S.M."/>
            <person name="Brown S.D."/>
            <person name="Moo-Young M."/>
            <person name="Chung D.A."/>
            <person name="Chou P.C."/>
        </authorList>
    </citation>
    <scope>NUCLEOTIDE SEQUENCE</scope>
    <source>
        <strain evidence="18">ATCC 6013</strain>
    </source>
</reference>
<evidence type="ECO:0000256" key="7">
    <source>
        <dbReference type="ARBA" id="ARBA00022692"/>
    </source>
</evidence>
<feature type="domain" description="HAMP" evidence="16">
    <location>
        <begin position="196"/>
        <end position="248"/>
    </location>
</feature>
<evidence type="ECO:0000313" key="20">
    <source>
        <dbReference type="Proteomes" id="UP000030905"/>
    </source>
</evidence>
<dbReference type="GO" id="GO:0005524">
    <property type="term" value="F:ATP binding"/>
    <property type="evidence" value="ECO:0007669"/>
    <property type="project" value="UniProtKB-KW"/>
</dbReference>
<evidence type="ECO:0000313" key="17">
    <source>
        <dbReference type="EMBL" id="AJA53776.1"/>
    </source>
</evidence>
<dbReference type="Pfam" id="PF00512">
    <property type="entry name" value="HisKA"/>
    <property type="match status" value="1"/>
</dbReference>
<protein>
    <recommendedName>
        <fullName evidence="3">histidine kinase</fullName>
        <ecNumber evidence="3">2.7.13.3</ecNumber>
    </recommendedName>
</protein>
<dbReference type="SMART" id="SM00388">
    <property type="entry name" value="HisKA"/>
    <property type="match status" value="1"/>
</dbReference>
<keyword evidence="6" id="KW-0808">Transferase</keyword>
<dbReference type="Proteomes" id="UP000028042">
    <property type="component" value="Unassembled WGS sequence"/>
</dbReference>
<keyword evidence="7 14" id="KW-0812">Transmembrane</keyword>
<dbReference type="Pfam" id="PF02518">
    <property type="entry name" value="HATPase_c"/>
    <property type="match status" value="1"/>
</dbReference>
<evidence type="ECO:0000256" key="13">
    <source>
        <dbReference type="ARBA" id="ARBA00023136"/>
    </source>
</evidence>
<reference evidence="18 19" key="3">
    <citation type="journal article" name="Genome Announc.">
        <title>Improved Draft Genome Sequence of Clostridium pasteurianum Strain ATCC 6013 (DSM 525) Using a Hybrid Next-Generation Sequencing Approach.</title>
        <authorList>
            <person name="Pyne M.E."/>
            <person name="Utturkar S."/>
            <person name="Brown S.D."/>
            <person name="Moo-Young M."/>
            <person name="Chung D.A."/>
            <person name="Chou C.P."/>
        </authorList>
    </citation>
    <scope>NUCLEOTIDE SEQUENCE [LARGE SCALE GENOMIC DNA]</scope>
    <source>
        <strain evidence="18 19">ATCC 6013</strain>
    </source>
</reference>
<dbReference type="FunFam" id="3.30.565.10:FF:000006">
    <property type="entry name" value="Sensor histidine kinase WalK"/>
    <property type="match status" value="1"/>
</dbReference>
<evidence type="ECO:0000256" key="8">
    <source>
        <dbReference type="ARBA" id="ARBA00022741"/>
    </source>
</evidence>
<dbReference type="CDD" id="cd00082">
    <property type="entry name" value="HisKA"/>
    <property type="match status" value="1"/>
</dbReference>
<feature type="domain" description="Histidine kinase" evidence="15">
    <location>
        <begin position="256"/>
        <end position="472"/>
    </location>
</feature>
<keyword evidence="4" id="KW-1003">Cell membrane</keyword>
<evidence type="ECO:0000256" key="2">
    <source>
        <dbReference type="ARBA" id="ARBA00004651"/>
    </source>
</evidence>
<dbReference type="Gene3D" id="3.30.565.10">
    <property type="entry name" value="Histidine kinase-like ATPase, C-terminal domain"/>
    <property type="match status" value="1"/>
</dbReference>
<evidence type="ECO:0000256" key="1">
    <source>
        <dbReference type="ARBA" id="ARBA00000085"/>
    </source>
</evidence>
<dbReference type="InterPro" id="IPR050398">
    <property type="entry name" value="HssS/ArlS-like"/>
</dbReference>
<keyword evidence="8" id="KW-0547">Nucleotide-binding</keyword>
<accession>A0A0H3JAR9</accession>
<feature type="transmembrane region" description="Helical" evidence="14">
    <location>
        <begin position="12"/>
        <end position="32"/>
    </location>
</feature>
<dbReference type="InterPro" id="IPR036890">
    <property type="entry name" value="HATPase_C_sf"/>
</dbReference>
<gene>
    <name evidence="17" type="ORF">CLPA_c37490</name>
    <name evidence="18" type="ORF">CP6013_03455</name>
</gene>
<dbReference type="eggNOG" id="COG2770">
    <property type="taxonomic scope" value="Bacteria"/>
</dbReference>
<dbReference type="SMART" id="SM00387">
    <property type="entry name" value="HATPase_c"/>
    <property type="match status" value="1"/>
</dbReference>
<sequence length="473" mass="53974">MKKGLFSQMIATYTIIIAVSFIIVSGLLSVWFESYYFQQREDELHRGATLIKPVAVNYMQGGMSYDFLNDTLEHFEHYFNSNILLVNKYGYVYAVSDMKSSSKLLDKQILNEDIDKLRKGNIIVRKDVYGGNFNLPVHTYIVPISDNSNGFEGAIMMNTSLSEIKKPLIKVYYIIWALAIFAIIIACIVIYHLSQKIIVNPLGKINYAARKIANGDIEKRVEIKSEDEIGELANSFNYMADSIAKVEKNRREFISNVSHEIRSPITSIKGFIGGILDGVIPKEKERYYLSLAYDETQRLTRLVNDLLDLSAIESGQLTLNITKININEIIRRTVIKFEPKINEKKLIVDVCFNEDELYAMGDMDRIMQVVTNLIDNAIKYVIEEGKISIETKIKGDKIFVSIYNESKPLSEDALKHIWDRFYKKDKSRTSKVSTGLGLPIVQSILTEHGEDIWVKNVKDTGVEFTFTLTKATN</sequence>
<keyword evidence="10" id="KW-0067">ATP-binding</keyword>
<dbReference type="PANTHER" id="PTHR45528">
    <property type="entry name" value="SENSOR HISTIDINE KINASE CPXA"/>
    <property type="match status" value="1"/>
</dbReference>
<dbReference type="eggNOG" id="COG5002">
    <property type="taxonomic scope" value="Bacteria"/>
</dbReference>
<dbReference type="FunFam" id="1.10.287.130:FF:000001">
    <property type="entry name" value="Two-component sensor histidine kinase"/>
    <property type="match status" value="1"/>
</dbReference>
<dbReference type="EMBL" id="CP009268">
    <property type="protein sequence ID" value="AJA53776.1"/>
    <property type="molecule type" value="Genomic_DNA"/>
</dbReference>
<dbReference type="CDD" id="cd06225">
    <property type="entry name" value="HAMP"/>
    <property type="match status" value="1"/>
</dbReference>
<keyword evidence="9 17" id="KW-0418">Kinase</keyword>
<dbReference type="CDD" id="cd00075">
    <property type="entry name" value="HATPase"/>
    <property type="match status" value="1"/>
</dbReference>
<name>A0A0H3JAR9_CLOPA</name>
<proteinExistence type="predicted"/>
<keyword evidence="12" id="KW-0902">Two-component regulatory system</keyword>